<keyword evidence="1" id="KW-0812">Transmembrane</keyword>
<dbReference type="Pfam" id="PF14108">
    <property type="entry name" value="ABA4-like"/>
    <property type="match status" value="1"/>
</dbReference>
<accession>A0A545UK63</accession>
<comment type="caution">
    <text evidence="2">The sequence shown here is derived from an EMBL/GenBank/DDBJ whole genome shotgun (WGS) entry which is preliminary data.</text>
</comment>
<dbReference type="EMBL" id="VIKS01000001">
    <property type="protein sequence ID" value="TQV89862.1"/>
    <property type="molecule type" value="Genomic_DNA"/>
</dbReference>
<feature type="transmembrane region" description="Helical" evidence="1">
    <location>
        <begin position="12"/>
        <end position="29"/>
    </location>
</feature>
<sequence length="153" mass="16909">MGGGLSAQQIFGWAGQAALIGWLVLIFLPRRIKLIFAIPQYLIPVGLGIVYSGLALSRYFAIEGGYSSLEQVKLLFQDDFMLLAGWIHYLAFDLFIGAWIAKQADQLGISRLLQAPILVATFMFGPVGLVIFFCIKAGFFSLPRVEIKEVQHA</sequence>
<reference evidence="2 3" key="1">
    <citation type="submission" date="2019-07" db="EMBL/GenBank/DDBJ databases">
        <title>Draft genome for Aliikangiella sp. M105.</title>
        <authorList>
            <person name="Wang G."/>
        </authorList>
    </citation>
    <scope>NUCLEOTIDE SEQUENCE [LARGE SCALE GENOMIC DNA]</scope>
    <source>
        <strain evidence="2 3">M105</strain>
    </source>
</reference>
<keyword evidence="3" id="KW-1185">Reference proteome</keyword>
<dbReference type="OrthoDB" id="6905929at2"/>
<proteinExistence type="predicted"/>
<dbReference type="AlphaFoldDB" id="A0A545UK63"/>
<keyword evidence="1" id="KW-1133">Transmembrane helix</keyword>
<dbReference type="InterPro" id="IPR025461">
    <property type="entry name" value="ABA4-like"/>
</dbReference>
<feature type="transmembrane region" description="Helical" evidence="1">
    <location>
        <begin position="113"/>
        <end position="139"/>
    </location>
</feature>
<evidence type="ECO:0000313" key="2">
    <source>
        <dbReference type="EMBL" id="TQV89862.1"/>
    </source>
</evidence>
<name>A0A545UK63_9GAMM</name>
<dbReference type="Proteomes" id="UP000315439">
    <property type="component" value="Unassembled WGS sequence"/>
</dbReference>
<organism evidence="2 3">
    <name type="scientific">Aliikangiella coralliicola</name>
    <dbReference type="NCBI Taxonomy" id="2592383"/>
    <lineage>
        <taxon>Bacteria</taxon>
        <taxon>Pseudomonadati</taxon>
        <taxon>Pseudomonadota</taxon>
        <taxon>Gammaproteobacteria</taxon>
        <taxon>Oceanospirillales</taxon>
        <taxon>Pleioneaceae</taxon>
        <taxon>Aliikangiella</taxon>
    </lineage>
</organism>
<evidence type="ECO:0000256" key="1">
    <source>
        <dbReference type="SAM" id="Phobius"/>
    </source>
</evidence>
<feature type="transmembrane region" description="Helical" evidence="1">
    <location>
        <begin position="80"/>
        <end position="101"/>
    </location>
</feature>
<gene>
    <name evidence="2" type="ORF">FLL46_00720</name>
</gene>
<feature type="transmembrane region" description="Helical" evidence="1">
    <location>
        <begin position="41"/>
        <end position="60"/>
    </location>
</feature>
<protein>
    <submittedName>
        <fullName evidence="2">DUF4281 domain-containing protein</fullName>
    </submittedName>
</protein>
<keyword evidence="1" id="KW-0472">Membrane</keyword>
<evidence type="ECO:0000313" key="3">
    <source>
        <dbReference type="Proteomes" id="UP000315439"/>
    </source>
</evidence>